<keyword evidence="8 16" id="KW-0732">Signal</keyword>
<evidence type="ECO:0000256" key="13">
    <source>
        <dbReference type="ARBA" id="ARBA00038359"/>
    </source>
</evidence>
<feature type="signal peptide" evidence="16">
    <location>
        <begin position="1"/>
        <end position="20"/>
    </location>
</feature>
<evidence type="ECO:0000256" key="6">
    <source>
        <dbReference type="ARBA" id="ARBA00022622"/>
    </source>
</evidence>
<evidence type="ECO:0000256" key="12">
    <source>
        <dbReference type="ARBA" id="ARBA00023288"/>
    </source>
</evidence>
<dbReference type="Pfam" id="PF20684">
    <property type="entry name" value="Fung_rhodopsin"/>
    <property type="match status" value="1"/>
</dbReference>
<dbReference type="Pfam" id="PF05730">
    <property type="entry name" value="CFEM"/>
    <property type="match status" value="1"/>
</dbReference>
<comment type="similarity">
    <text evidence="4">Belongs to the RBT5 family.</text>
</comment>
<gene>
    <name evidence="18" type="ORF">Slin15195_G058980</name>
</gene>
<comment type="similarity">
    <text evidence="13">Belongs to the SAT4 family.</text>
</comment>
<keyword evidence="19" id="KW-1185">Reference proteome</keyword>
<feature type="transmembrane region" description="Helical" evidence="15">
    <location>
        <begin position="322"/>
        <end position="342"/>
    </location>
</feature>
<evidence type="ECO:0000313" key="18">
    <source>
        <dbReference type="EMBL" id="USW52579.1"/>
    </source>
</evidence>
<feature type="chain" id="PRO_5040311083" evidence="16">
    <location>
        <begin position="21"/>
        <end position="548"/>
    </location>
</feature>
<feature type="transmembrane region" description="Helical" evidence="15">
    <location>
        <begin position="120"/>
        <end position="143"/>
    </location>
</feature>
<feature type="region of interest" description="Disordered" evidence="14">
    <location>
        <begin position="510"/>
        <end position="548"/>
    </location>
</feature>
<evidence type="ECO:0000256" key="1">
    <source>
        <dbReference type="ARBA" id="ARBA00004141"/>
    </source>
</evidence>
<evidence type="ECO:0000256" key="5">
    <source>
        <dbReference type="ARBA" id="ARBA00022525"/>
    </source>
</evidence>
<evidence type="ECO:0000259" key="17">
    <source>
        <dbReference type="SMART" id="SM00747"/>
    </source>
</evidence>
<feature type="transmembrane region" description="Helical" evidence="15">
    <location>
        <begin position="362"/>
        <end position="383"/>
    </location>
</feature>
<keyword evidence="7 15" id="KW-0812">Transmembrane</keyword>
<evidence type="ECO:0000256" key="11">
    <source>
        <dbReference type="ARBA" id="ARBA00023157"/>
    </source>
</evidence>
<dbReference type="EMBL" id="CP099421">
    <property type="protein sequence ID" value="USW52579.1"/>
    <property type="molecule type" value="Genomic_DNA"/>
</dbReference>
<evidence type="ECO:0000256" key="2">
    <source>
        <dbReference type="ARBA" id="ARBA00004589"/>
    </source>
</evidence>
<dbReference type="SMART" id="SM00747">
    <property type="entry name" value="CFEM"/>
    <property type="match status" value="1"/>
</dbReference>
<comment type="subcellular location">
    <subcellularLocation>
        <location evidence="2">Membrane</location>
        <topology evidence="2">Lipid-anchor</topology>
        <topology evidence="2">GPI-anchor</topology>
    </subcellularLocation>
    <subcellularLocation>
        <location evidence="1">Membrane</location>
        <topology evidence="1">Multi-pass membrane protein</topology>
    </subcellularLocation>
    <subcellularLocation>
        <location evidence="3">Secreted</location>
    </subcellularLocation>
</comment>
<feature type="compositionally biased region" description="Basic residues" evidence="14">
    <location>
        <begin position="539"/>
        <end position="548"/>
    </location>
</feature>
<organism evidence="18 19">
    <name type="scientific">Septoria linicola</name>
    <dbReference type="NCBI Taxonomy" id="215465"/>
    <lineage>
        <taxon>Eukaryota</taxon>
        <taxon>Fungi</taxon>
        <taxon>Dikarya</taxon>
        <taxon>Ascomycota</taxon>
        <taxon>Pezizomycotina</taxon>
        <taxon>Dothideomycetes</taxon>
        <taxon>Dothideomycetidae</taxon>
        <taxon>Mycosphaerellales</taxon>
        <taxon>Mycosphaerellaceae</taxon>
        <taxon>Septoria</taxon>
    </lineage>
</organism>
<name>A0A9Q9ANK3_9PEZI</name>
<evidence type="ECO:0000313" key="19">
    <source>
        <dbReference type="Proteomes" id="UP001056384"/>
    </source>
</evidence>
<keyword evidence="11" id="KW-1015">Disulfide bond</keyword>
<evidence type="ECO:0000256" key="15">
    <source>
        <dbReference type="SAM" id="Phobius"/>
    </source>
</evidence>
<evidence type="ECO:0000256" key="16">
    <source>
        <dbReference type="SAM" id="SignalP"/>
    </source>
</evidence>
<dbReference type="Proteomes" id="UP001056384">
    <property type="component" value="Chromosome 4"/>
</dbReference>
<keyword evidence="10 15" id="KW-0472">Membrane</keyword>
<dbReference type="InterPro" id="IPR052337">
    <property type="entry name" value="SAT4-like"/>
</dbReference>
<accession>A0A9Q9ANK3</accession>
<keyword evidence="6" id="KW-0325">Glycoprotein</keyword>
<feature type="domain" description="CFEM" evidence="17">
    <location>
        <begin position="49"/>
        <end position="112"/>
    </location>
</feature>
<evidence type="ECO:0000256" key="7">
    <source>
        <dbReference type="ARBA" id="ARBA00022692"/>
    </source>
</evidence>
<evidence type="ECO:0000256" key="3">
    <source>
        <dbReference type="ARBA" id="ARBA00004613"/>
    </source>
</evidence>
<evidence type="ECO:0000256" key="4">
    <source>
        <dbReference type="ARBA" id="ARBA00010031"/>
    </source>
</evidence>
<proteinExistence type="inferred from homology"/>
<keyword evidence="6" id="KW-0336">GPI-anchor</keyword>
<evidence type="ECO:0000256" key="8">
    <source>
        <dbReference type="ARBA" id="ARBA00022729"/>
    </source>
</evidence>
<evidence type="ECO:0000256" key="9">
    <source>
        <dbReference type="ARBA" id="ARBA00022989"/>
    </source>
</evidence>
<feature type="transmembrane region" description="Helical" evidence="15">
    <location>
        <begin position="238"/>
        <end position="260"/>
    </location>
</feature>
<dbReference type="PANTHER" id="PTHR33048:SF47">
    <property type="entry name" value="INTEGRAL MEMBRANE PROTEIN-RELATED"/>
    <property type="match status" value="1"/>
</dbReference>
<dbReference type="OrthoDB" id="3649918at2759"/>
<reference evidence="18" key="1">
    <citation type="submission" date="2022-06" db="EMBL/GenBank/DDBJ databases">
        <title>Complete genome sequences of two strains of the flax pathogen Septoria linicola.</title>
        <authorList>
            <person name="Lapalu N."/>
            <person name="Simon A."/>
            <person name="Demenou B."/>
            <person name="Paumier D."/>
            <person name="Guillot M.-P."/>
            <person name="Gout L."/>
            <person name="Valade R."/>
        </authorList>
    </citation>
    <scope>NUCLEOTIDE SEQUENCE</scope>
    <source>
        <strain evidence="18">SE15195</strain>
    </source>
</reference>
<keyword evidence="9 15" id="KW-1133">Transmembrane helix</keyword>
<feature type="region of interest" description="Disordered" evidence="14">
    <location>
        <begin position="397"/>
        <end position="419"/>
    </location>
</feature>
<dbReference type="GO" id="GO:0005576">
    <property type="term" value="C:extracellular region"/>
    <property type="evidence" value="ECO:0007669"/>
    <property type="project" value="UniProtKB-SubCell"/>
</dbReference>
<dbReference type="InterPro" id="IPR049326">
    <property type="entry name" value="Rhodopsin_dom_fungi"/>
</dbReference>
<protein>
    <submittedName>
        <fullName evidence="18">Extracellular membrane protein, CFEM</fullName>
    </submittedName>
</protein>
<dbReference type="InterPro" id="IPR008427">
    <property type="entry name" value="Extracellular_membr_CFEM_dom"/>
</dbReference>
<evidence type="ECO:0000256" key="10">
    <source>
        <dbReference type="ARBA" id="ARBA00023136"/>
    </source>
</evidence>
<dbReference type="PANTHER" id="PTHR33048">
    <property type="entry name" value="PTH11-LIKE INTEGRAL MEMBRANE PROTEIN (AFU_ORTHOLOGUE AFUA_5G11245)"/>
    <property type="match status" value="1"/>
</dbReference>
<dbReference type="AlphaFoldDB" id="A0A9Q9ANK3"/>
<sequence>MKNFLSHCIAVLLFLALGEAWNLNHDERDFFTVTTPGLELLPRSLNNTRLGELPGCAGTCFTEVLPRFGCQINDNCFCNDGNVTVSLTACVKANCTLPGSLAAQKFYAETCDKPVRDRRALSRGVCWALFSVASLFVFGRFISRMPSLGGSGYSWDDWTVVVCYVLLIPTDVSAEVEVRHGLGMDMYLLTIDDIVMILEMFYLGEILYNIIVMLTKVSLVFLYLRIWSVDSVTKAFRVACWVIIGFLIAIWIIGALVMIFQCTPINYTWLKVTGSATGRCIQVEPFTYTYGALNIATDVIVFFLPIHGLLKLKISWKQKVGLCSVFLVGFLVTICSIVRLQYLVRLGDTTNISWDFQFIGMWSLVEVNASLICCCMPAIWGLLHRIFSRSGIITPAPSETTDSEKASPEESSDNASSMQLASRNEKWAAQAGEHITSASTTSIEAQNVRTMLWRQVRRGDQQTAVLYHAQTPHRPHFIEIAHVPRTEISTAQLIYCDQNGVVHEVSIVDRPQNSDTGSRLDKAQAASRSPHTLLPMRPSAKRHRSDTS</sequence>
<feature type="transmembrane region" description="Helical" evidence="15">
    <location>
        <begin position="288"/>
        <end position="310"/>
    </location>
</feature>
<keyword evidence="12" id="KW-0449">Lipoprotein</keyword>
<dbReference type="GO" id="GO:0098552">
    <property type="term" value="C:side of membrane"/>
    <property type="evidence" value="ECO:0007669"/>
    <property type="project" value="UniProtKB-KW"/>
</dbReference>
<feature type="transmembrane region" description="Helical" evidence="15">
    <location>
        <begin position="206"/>
        <end position="226"/>
    </location>
</feature>
<evidence type="ECO:0000256" key="14">
    <source>
        <dbReference type="SAM" id="MobiDB-lite"/>
    </source>
</evidence>
<keyword evidence="5" id="KW-0964">Secreted</keyword>